<dbReference type="Pfam" id="PF02348">
    <property type="entry name" value="CTP_transf_3"/>
    <property type="match status" value="1"/>
</dbReference>
<keyword evidence="2" id="KW-1185">Reference proteome</keyword>
<keyword evidence="1" id="KW-0808">Transferase</keyword>
<dbReference type="PANTHER" id="PTHR21485:SF6">
    <property type="entry name" value="N-ACYLNEURAMINATE CYTIDYLYLTRANSFERASE-RELATED"/>
    <property type="match status" value="1"/>
</dbReference>
<proteinExistence type="predicted"/>
<dbReference type="Gene3D" id="3.90.550.10">
    <property type="entry name" value="Spore Coat Polysaccharide Biosynthesis Protein SpsA, Chain A"/>
    <property type="match status" value="1"/>
</dbReference>
<sequence>MTDSPPRILAVIPARGGSKGLPGKNILPMWGLPLVVHSVRAAALTPEVTRCIVTTDSAEIAGIVREHGGEAPFLRPAELAADDTPMAPVVRHALEWAERDEGAAYDAVLLLDPTSPARVPEQLAEAARRLATTAALDGVISVSEPTFNPVWVGVRPDTSRAGGALHRYFDAGTGVTRRQDVDRFLRINGNFYLWRADFVRRLEGSWFDEGTHAGLEIPEAQAFSIDDEYEFRLIEALIGARLITLPWLDVATTTEGAVR</sequence>
<keyword evidence="1" id="KW-0548">Nucleotidyltransferase</keyword>
<dbReference type="SUPFAM" id="SSF53448">
    <property type="entry name" value="Nucleotide-diphospho-sugar transferases"/>
    <property type="match status" value="1"/>
</dbReference>
<dbReference type="InterPro" id="IPR050793">
    <property type="entry name" value="CMP-NeuNAc_synthase"/>
</dbReference>
<dbReference type="CDD" id="cd02513">
    <property type="entry name" value="CMP-NeuAc_Synthase"/>
    <property type="match status" value="1"/>
</dbReference>
<dbReference type="EMBL" id="JBHTKH010000008">
    <property type="protein sequence ID" value="MFD1055273.1"/>
    <property type="molecule type" value="Genomic_DNA"/>
</dbReference>
<evidence type="ECO:0000313" key="2">
    <source>
        <dbReference type="Proteomes" id="UP001597046"/>
    </source>
</evidence>
<accession>A0ABW3MYX2</accession>
<comment type="caution">
    <text evidence="1">The sequence shown here is derived from an EMBL/GenBank/DDBJ whole genome shotgun (WGS) entry which is preliminary data.</text>
</comment>
<organism evidence="1 2">
    <name type="scientific">Terrabacter terrigena</name>
    <dbReference type="NCBI Taxonomy" id="574718"/>
    <lineage>
        <taxon>Bacteria</taxon>
        <taxon>Bacillati</taxon>
        <taxon>Actinomycetota</taxon>
        <taxon>Actinomycetes</taxon>
        <taxon>Micrococcales</taxon>
        <taxon>Intrasporangiaceae</taxon>
        <taxon>Terrabacter</taxon>
    </lineage>
</organism>
<dbReference type="Proteomes" id="UP001597046">
    <property type="component" value="Unassembled WGS sequence"/>
</dbReference>
<evidence type="ECO:0000313" key="1">
    <source>
        <dbReference type="EMBL" id="MFD1055273.1"/>
    </source>
</evidence>
<dbReference type="InterPro" id="IPR003329">
    <property type="entry name" value="Cytidylyl_trans"/>
</dbReference>
<dbReference type="GO" id="GO:0016779">
    <property type="term" value="F:nucleotidyltransferase activity"/>
    <property type="evidence" value="ECO:0007669"/>
    <property type="project" value="UniProtKB-KW"/>
</dbReference>
<gene>
    <name evidence="1" type="ORF">ACFQ2V_13225</name>
</gene>
<protein>
    <submittedName>
        <fullName evidence="1">Cytidylyltransferase domain-containing protein</fullName>
    </submittedName>
</protein>
<dbReference type="PANTHER" id="PTHR21485">
    <property type="entry name" value="HAD SUPERFAMILY MEMBERS CMAS AND KDSC"/>
    <property type="match status" value="1"/>
</dbReference>
<dbReference type="RefSeq" id="WP_386053223.1">
    <property type="nucleotide sequence ID" value="NZ_JBHTKH010000008.1"/>
</dbReference>
<name>A0ABW3MYX2_9MICO</name>
<dbReference type="InterPro" id="IPR029044">
    <property type="entry name" value="Nucleotide-diphossugar_trans"/>
</dbReference>
<reference evidence="2" key="1">
    <citation type="journal article" date="2019" name="Int. J. Syst. Evol. Microbiol.">
        <title>The Global Catalogue of Microorganisms (GCM) 10K type strain sequencing project: providing services to taxonomists for standard genome sequencing and annotation.</title>
        <authorList>
            <consortium name="The Broad Institute Genomics Platform"/>
            <consortium name="The Broad Institute Genome Sequencing Center for Infectious Disease"/>
            <person name="Wu L."/>
            <person name="Ma J."/>
        </authorList>
    </citation>
    <scope>NUCLEOTIDE SEQUENCE [LARGE SCALE GENOMIC DNA]</scope>
    <source>
        <strain evidence="2">CCUG 57508</strain>
    </source>
</reference>